<dbReference type="OMA" id="FENNNME"/>
<dbReference type="AlphaFoldDB" id="A7AU77"/>
<proteinExistence type="predicted"/>
<dbReference type="VEuPathDB" id="PiroplasmaDB:BBOV_II005370"/>
<dbReference type="EMBL" id="AAXT01000003">
    <property type="protein sequence ID" value="EDO06488.1"/>
    <property type="molecule type" value="Genomic_DNA"/>
</dbReference>
<organism evidence="2 3">
    <name type="scientific">Babesia bovis</name>
    <dbReference type="NCBI Taxonomy" id="5865"/>
    <lineage>
        <taxon>Eukaryota</taxon>
        <taxon>Sar</taxon>
        <taxon>Alveolata</taxon>
        <taxon>Apicomplexa</taxon>
        <taxon>Aconoidasida</taxon>
        <taxon>Piroplasmida</taxon>
        <taxon>Babesiidae</taxon>
        <taxon>Babesia</taxon>
    </lineage>
</organism>
<dbReference type="InParanoid" id="A7AU77"/>
<evidence type="ECO:0000313" key="3">
    <source>
        <dbReference type="Proteomes" id="UP000002173"/>
    </source>
</evidence>
<feature type="compositionally biased region" description="Acidic residues" evidence="1">
    <location>
        <begin position="27"/>
        <end position="41"/>
    </location>
</feature>
<dbReference type="KEGG" id="bbo:BBOV_II005370"/>
<feature type="region of interest" description="Disordered" evidence="1">
    <location>
        <begin position="1"/>
        <end position="44"/>
    </location>
</feature>
<reference evidence="2 3" key="1">
    <citation type="journal article" date="2007" name="PLoS Pathog.">
        <title>Genome sequence of Babesia bovis and comparative analysis of apicomplexan hemoprotozoa.</title>
        <authorList>
            <person name="Brayton K.A."/>
            <person name="Lau A.O.T."/>
            <person name="Herndon D.R."/>
            <person name="Hannick L."/>
            <person name="Kappmeyer L.S."/>
            <person name="Berens S.J."/>
            <person name="Bidwell S.L."/>
            <person name="Brown W.C."/>
            <person name="Crabtree J."/>
            <person name="Fadrosh D."/>
            <person name="Feldblum T."/>
            <person name="Forberger H.A."/>
            <person name="Haas B.J."/>
            <person name="Howell J.M."/>
            <person name="Khouri H."/>
            <person name="Koo H."/>
            <person name="Mann D.J."/>
            <person name="Norimine J."/>
            <person name="Paulsen I.T."/>
            <person name="Radune D."/>
            <person name="Ren Q."/>
            <person name="Smith R.K. Jr."/>
            <person name="Suarez C.E."/>
            <person name="White O."/>
            <person name="Wortman J.R."/>
            <person name="Knowles D.P. Jr."/>
            <person name="McElwain T.F."/>
            <person name="Nene V.M."/>
        </authorList>
    </citation>
    <scope>NUCLEOTIDE SEQUENCE [LARGE SCALE GENOMIC DNA]</scope>
    <source>
        <strain evidence="2">T2Bo</strain>
    </source>
</reference>
<dbReference type="eggNOG" id="ENOG502QX7Y">
    <property type="taxonomic scope" value="Eukaryota"/>
</dbReference>
<gene>
    <name evidence="2" type="ORF">BBOV_II005370</name>
</gene>
<name>A7AU77_BABBO</name>
<keyword evidence="3" id="KW-1185">Reference proteome</keyword>
<accession>A7AU77</accession>
<evidence type="ECO:0000256" key="1">
    <source>
        <dbReference type="SAM" id="MobiDB-lite"/>
    </source>
</evidence>
<protein>
    <submittedName>
        <fullName evidence="2">Uncharacterized protein</fullName>
    </submittedName>
</protein>
<comment type="caution">
    <text evidence="2">The sequence shown here is derived from an EMBL/GenBank/DDBJ whole genome shotgun (WGS) entry which is preliminary data.</text>
</comment>
<sequence>MKLPMCKSRRRVKDSASGGTHPAGEIVVDESETEITTDEMAQETPGYVSVELKNNESNKVPNEPVEERYEAKDELSIVVSDERAPEIEAEIQEPLETNRTTVESLPPEDDDVLALYLRDAEVAAIEDRRSFSQDFTALQDYCRNRIEQLMSDQDVALKCAREMVPSIVQNCLAVPTECQTCQPIVRGCLGLGDCTEGQVIDNTEFRVVEDRGHNDMPTLPTGMWFVDTINEAFDKWSEYDSNVVNLFRLLNFSALLSYCGDASGDRIVALLTRTSSIVSRGPEAWREIIRSFTVEETVVAKPMPVVPNAKFVSRCETRLDDVPNLDVVTTNEDPFRVYWFYTEKWIRSRLNPSAAISQELATQSRMWFNSLESTAQELFTRLSRTLCCQRVQAIE</sequence>
<dbReference type="Proteomes" id="UP000002173">
    <property type="component" value="Chromosome 2"/>
</dbReference>
<dbReference type="GeneID" id="5478289"/>
<evidence type="ECO:0000313" key="2">
    <source>
        <dbReference type="EMBL" id="EDO06488.1"/>
    </source>
</evidence>